<feature type="transmembrane region" description="Helical" evidence="1">
    <location>
        <begin position="203"/>
        <end position="223"/>
    </location>
</feature>
<feature type="transmembrane region" description="Helical" evidence="1">
    <location>
        <begin position="152"/>
        <end position="172"/>
    </location>
</feature>
<protein>
    <submittedName>
        <fullName evidence="2">YibE/F family protein</fullName>
    </submittedName>
</protein>
<organism evidence="2 3">
    <name type="scientific">Solibaculum intestinale</name>
    <dbReference type="NCBI Taxonomy" id="3133165"/>
    <lineage>
        <taxon>Bacteria</taxon>
        <taxon>Bacillati</taxon>
        <taxon>Bacillota</taxon>
        <taxon>Clostridia</taxon>
        <taxon>Eubacteriales</taxon>
        <taxon>Oscillospiraceae</taxon>
        <taxon>Solibaculum</taxon>
    </lineage>
</organism>
<feature type="transmembrane region" description="Helical" evidence="1">
    <location>
        <begin position="12"/>
        <end position="31"/>
    </location>
</feature>
<dbReference type="PANTHER" id="PTHR41771">
    <property type="entry name" value="MEMBRANE PROTEIN-RELATED"/>
    <property type="match status" value="1"/>
</dbReference>
<dbReference type="RefSeq" id="WP_349219800.1">
    <property type="nucleotide sequence ID" value="NZ_JBBMFD010000015.1"/>
</dbReference>
<keyword evidence="1" id="KW-0472">Membrane</keyword>
<evidence type="ECO:0000313" key="2">
    <source>
        <dbReference type="EMBL" id="MEQ2440972.1"/>
    </source>
</evidence>
<dbReference type="PANTHER" id="PTHR41771:SF1">
    <property type="entry name" value="MEMBRANE PROTEIN"/>
    <property type="match status" value="1"/>
</dbReference>
<dbReference type="InterPro" id="IPR012507">
    <property type="entry name" value="YibE_F"/>
</dbReference>
<gene>
    <name evidence="2" type="ORF">WMO26_09055</name>
</gene>
<feature type="transmembrane region" description="Helical" evidence="1">
    <location>
        <begin position="351"/>
        <end position="373"/>
    </location>
</feature>
<dbReference type="EMBL" id="JBBMFD010000015">
    <property type="protein sequence ID" value="MEQ2440972.1"/>
    <property type="molecule type" value="Genomic_DNA"/>
</dbReference>
<dbReference type="Proteomes" id="UP001489509">
    <property type="component" value="Unassembled WGS sequence"/>
</dbReference>
<evidence type="ECO:0000256" key="1">
    <source>
        <dbReference type="SAM" id="Phobius"/>
    </source>
</evidence>
<reference evidence="2 3" key="1">
    <citation type="submission" date="2024-03" db="EMBL/GenBank/DDBJ databases">
        <title>Human intestinal bacterial collection.</title>
        <authorList>
            <person name="Pauvert C."/>
            <person name="Hitch T.C.A."/>
            <person name="Clavel T."/>
        </authorList>
    </citation>
    <scope>NUCLEOTIDE SEQUENCE [LARGE SCALE GENOMIC DNA]</scope>
    <source>
        <strain evidence="2 3">CLA-JM-H44</strain>
    </source>
</reference>
<sequence>MKNPKKKIGTAAWIVFLAGFFAFLYVFNTTLDYQKPGDYQDGIVYEKARVIEVEKEDMGPDPDYDFIQIGKQWLKLEILTGEFSGRSTTAINYVQRVNNKPASVGTELVISSFDGFVTTSVVNYSRENYLYVLLALFLAVVLLFGRKKGLKSIASLAFTILCVLFLFLPMIIKGVEPILAAVVVVVLSTAVTLLSLNGFCKKTVIAAVSCSVCTMFAGVIAYATGVLSHISTLNESEAELLLFISDSTALRVKDLLFAGILIAALGAVMDTAMSIASSLTEMKSIDPTLTQKQLWRSGMNVGKDIMGTMTNTLILAFTGSSLNILLVYYMYSLPYIALINLDLLVVEVIRGLSGSIAVILAIPVTTLIASRALHGGKEERRKIPAAK</sequence>
<feature type="transmembrane region" description="Helical" evidence="1">
    <location>
        <begin position="178"/>
        <end position="196"/>
    </location>
</feature>
<proteinExistence type="predicted"/>
<accession>A0ABV1E2X2</accession>
<feature type="transmembrane region" description="Helical" evidence="1">
    <location>
        <begin position="128"/>
        <end position="145"/>
    </location>
</feature>
<feature type="transmembrane region" description="Helical" evidence="1">
    <location>
        <begin position="255"/>
        <end position="276"/>
    </location>
</feature>
<evidence type="ECO:0000313" key="3">
    <source>
        <dbReference type="Proteomes" id="UP001489509"/>
    </source>
</evidence>
<name>A0ABV1E2X2_9FIRM</name>
<keyword evidence="1" id="KW-0812">Transmembrane</keyword>
<keyword evidence="3" id="KW-1185">Reference proteome</keyword>
<dbReference type="Pfam" id="PF07907">
    <property type="entry name" value="YibE_F"/>
    <property type="match status" value="1"/>
</dbReference>
<feature type="transmembrane region" description="Helical" evidence="1">
    <location>
        <begin position="313"/>
        <end position="331"/>
    </location>
</feature>
<comment type="caution">
    <text evidence="2">The sequence shown here is derived from an EMBL/GenBank/DDBJ whole genome shotgun (WGS) entry which is preliminary data.</text>
</comment>
<keyword evidence="1" id="KW-1133">Transmembrane helix</keyword>